<dbReference type="AlphaFoldDB" id="E3QJC5"/>
<dbReference type="EMBL" id="GG697352">
    <property type="protein sequence ID" value="EFQ30963.1"/>
    <property type="molecule type" value="Genomic_DNA"/>
</dbReference>
<keyword evidence="3" id="KW-1185">Reference proteome</keyword>
<sequence length="120" mass="13511">MAAIIFAWPVGWFFLLVRPVLLPRPVTVTAHTTSILLLDEGKPYGSRPTTGATLGCQRRISFGLGCNMRTLVFWFVDWSMSEILRILLRTLRSLAHGIHSFAPDKRTVLPSPWTSPELAY</sequence>
<organism evidence="3">
    <name type="scientific">Colletotrichum graminicola (strain M1.001 / M2 / FGSC 10212)</name>
    <name type="common">Maize anthracnose fungus</name>
    <name type="synonym">Glomerella graminicola</name>
    <dbReference type="NCBI Taxonomy" id="645133"/>
    <lineage>
        <taxon>Eukaryota</taxon>
        <taxon>Fungi</taxon>
        <taxon>Dikarya</taxon>
        <taxon>Ascomycota</taxon>
        <taxon>Pezizomycotina</taxon>
        <taxon>Sordariomycetes</taxon>
        <taxon>Hypocreomycetidae</taxon>
        <taxon>Glomerellales</taxon>
        <taxon>Glomerellaceae</taxon>
        <taxon>Colletotrichum</taxon>
        <taxon>Colletotrichum graminicola species complex</taxon>
    </lineage>
</organism>
<reference evidence="3" key="1">
    <citation type="journal article" date="2012" name="Nat. Genet.">
        <title>Lifestyle transitions in plant pathogenic Colletotrichum fungi deciphered by genome and transcriptome analyses.</title>
        <authorList>
            <person name="O'Connell R.J."/>
            <person name="Thon M.R."/>
            <person name="Hacquard S."/>
            <person name="Amyotte S.G."/>
            <person name="Kleemann J."/>
            <person name="Torres M.F."/>
            <person name="Damm U."/>
            <person name="Buiate E.A."/>
            <person name="Epstein L."/>
            <person name="Alkan N."/>
            <person name="Altmueller J."/>
            <person name="Alvarado-Balderrama L."/>
            <person name="Bauser C.A."/>
            <person name="Becker C."/>
            <person name="Birren B.W."/>
            <person name="Chen Z."/>
            <person name="Choi J."/>
            <person name="Crouch J.A."/>
            <person name="Duvick J.P."/>
            <person name="Farman M.A."/>
            <person name="Gan P."/>
            <person name="Heiman D."/>
            <person name="Henrissat B."/>
            <person name="Howard R.J."/>
            <person name="Kabbage M."/>
            <person name="Koch C."/>
            <person name="Kracher B."/>
            <person name="Kubo Y."/>
            <person name="Law A.D."/>
            <person name="Lebrun M.-H."/>
            <person name="Lee Y.-H."/>
            <person name="Miyara I."/>
            <person name="Moore N."/>
            <person name="Neumann U."/>
            <person name="Nordstroem K."/>
            <person name="Panaccione D.G."/>
            <person name="Panstruga R."/>
            <person name="Place M."/>
            <person name="Proctor R.H."/>
            <person name="Prusky D."/>
            <person name="Rech G."/>
            <person name="Reinhardt R."/>
            <person name="Rollins J.A."/>
            <person name="Rounsley S."/>
            <person name="Schardl C.L."/>
            <person name="Schwartz D.C."/>
            <person name="Shenoy N."/>
            <person name="Shirasu K."/>
            <person name="Sikhakolli U.R."/>
            <person name="Stueber K."/>
            <person name="Sukno S.A."/>
            <person name="Sweigard J.A."/>
            <person name="Takano Y."/>
            <person name="Takahara H."/>
            <person name="Trail F."/>
            <person name="van der Does H.C."/>
            <person name="Voll L.M."/>
            <person name="Will I."/>
            <person name="Young S."/>
            <person name="Zeng Q."/>
            <person name="Zhang J."/>
            <person name="Zhou S."/>
            <person name="Dickman M.B."/>
            <person name="Schulze-Lefert P."/>
            <person name="Ver Loren van Themaat E."/>
            <person name="Ma L.-J."/>
            <person name="Vaillancourt L.J."/>
        </authorList>
    </citation>
    <scope>NUCLEOTIDE SEQUENCE [LARGE SCALE GENOMIC DNA]</scope>
    <source>
        <strain evidence="3">M1.001 / M2 / FGSC 10212</strain>
    </source>
</reference>
<evidence type="ECO:0008006" key="4">
    <source>
        <dbReference type="Google" id="ProtNLM"/>
    </source>
</evidence>
<keyword evidence="1" id="KW-0732">Signal</keyword>
<gene>
    <name evidence="2" type="ORF">GLRG_06107</name>
</gene>
<proteinExistence type="predicted"/>
<evidence type="ECO:0000256" key="1">
    <source>
        <dbReference type="SAM" id="SignalP"/>
    </source>
</evidence>
<dbReference type="OrthoDB" id="1077582at2759"/>
<dbReference type="GeneID" id="24411472"/>
<dbReference type="RefSeq" id="XP_008094983.1">
    <property type="nucleotide sequence ID" value="XM_008096792.1"/>
</dbReference>
<dbReference type="Proteomes" id="UP000008782">
    <property type="component" value="Unassembled WGS sequence"/>
</dbReference>
<feature type="signal peptide" evidence="1">
    <location>
        <begin position="1"/>
        <end position="30"/>
    </location>
</feature>
<protein>
    <recommendedName>
        <fullName evidence="4">Secreted protein</fullName>
    </recommendedName>
</protein>
<evidence type="ECO:0000313" key="3">
    <source>
        <dbReference type="Proteomes" id="UP000008782"/>
    </source>
</evidence>
<accession>E3QJC5</accession>
<dbReference type="VEuPathDB" id="FungiDB:GLRG_06107"/>
<dbReference type="HOGENOM" id="CLU_2049526_0_0_1"/>
<feature type="chain" id="PRO_5003180507" description="Secreted protein" evidence="1">
    <location>
        <begin position="31"/>
        <end position="120"/>
    </location>
</feature>
<evidence type="ECO:0000313" key="2">
    <source>
        <dbReference type="EMBL" id="EFQ30963.1"/>
    </source>
</evidence>
<name>E3QJC5_COLGM</name>
<dbReference type="eggNOG" id="ENOG502SUUV">
    <property type="taxonomic scope" value="Eukaryota"/>
</dbReference>